<dbReference type="PROSITE" id="PS50949">
    <property type="entry name" value="HTH_GNTR"/>
    <property type="match status" value="1"/>
</dbReference>
<keyword evidence="2" id="KW-0238">DNA-binding</keyword>
<dbReference type="InterPro" id="IPR008920">
    <property type="entry name" value="TF_FadR/GntR_C"/>
</dbReference>
<dbReference type="SMART" id="SM00895">
    <property type="entry name" value="FCD"/>
    <property type="match status" value="1"/>
</dbReference>
<dbReference type="PANTHER" id="PTHR43537">
    <property type="entry name" value="TRANSCRIPTIONAL REGULATOR, GNTR FAMILY"/>
    <property type="match status" value="1"/>
</dbReference>
<dbReference type="OrthoDB" id="9799812at2"/>
<dbReference type="GO" id="GO:0003700">
    <property type="term" value="F:DNA-binding transcription factor activity"/>
    <property type="evidence" value="ECO:0007669"/>
    <property type="project" value="InterPro"/>
</dbReference>
<evidence type="ECO:0000313" key="5">
    <source>
        <dbReference type="EMBL" id="ONH50356.1"/>
    </source>
</evidence>
<evidence type="ECO:0000256" key="3">
    <source>
        <dbReference type="ARBA" id="ARBA00023163"/>
    </source>
</evidence>
<gene>
    <name evidence="5" type="ORF">BLL36_26195</name>
</gene>
<feature type="domain" description="HTH gntR-type" evidence="4">
    <location>
        <begin position="15"/>
        <end position="82"/>
    </location>
</feature>
<evidence type="ECO:0000256" key="1">
    <source>
        <dbReference type="ARBA" id="ARBA00023015"/>
    </source>
</evidence>
<dbReference type="CDD" id="cd07377">
    <property type="entry name" value="WHTH_GntR"/>
    <property type="match status" value="1"/>
</dbReference>
<evidence type="ECO:0000313" key="6">
    <source>
        <dbReference type="Proteomes" id="UP000189295"/>
    </source>
</evidence>
<dbReference type="RefSeq" id="WP_076954615.1">
    <property type="nucleotide sequence ID" value="NZ_MNPW01000016.1"/>
</dbReference>
<dbReference type="InterPro" id="IPR036388">
    <property type="entry name" value="WH-like_DNA-bd_sf"/>
</dbReference>
<dbReference type="SMART" id="SM00345">
    <property type="entry name" value="HTH_GNTR"/>
    <property type="match status" value="1"/>
</dbReference>
<evidence type="ECO:0000259" key="4">
    <source>
        <dbReference type="PROSITE" id="PS50949"/>
    </source>
</evidence>
<dbReference type="Gene3D" id="1.20.120.530">
    <property type="entry name" value="GntR ligand-binding domain-like"/>
    <property type="match status" value="1"/>
</dbReference>
<dbReference type="Gene3D" id="1.10.10.10">
    <property type="entry name" value="Winged helix-like DNA-binding domain superfamily/Winged helix DNA-binding domain"/>
    <property type="match status" value="1"/>
</dbReference>
<keyword evidence="3" id="KW-0804">Transcription</keyword>
<organism evidence="5 6">
    <name type="scientific">Pseudomonas cedrina subsp. cedrina</name>
    <dbReference type="NCBI Taxonomy" id="76762"/>
    <lineage>
        <taxon>Bacteria</taxon>
        <taxon>Pseudomonadati</taxon>
        <taxon>Pseudomonadota</taxon>
        <taxon>Gammaproteobacteria</taxon>
        <taxon>Pseudomonadales</taxon>
        <taxon>Pseudomonadaceae</taxon>
        <taxon>Pseudomonas</taxon>
    </lineage>
</organism>
<dbReference type="Pfam" id="PF07729">
    <property type="entry name" value="FCD"/>
    <property type="match status" value="1"/>
</dbReference>
<accession>A0A1V2JZR5</accession>
<protein>
    <submittedName>
        <fullName evidence="5">GntR family transcriptional regulator</fullName>
    </submittedName>
</protein>
<name>A0A1V2JZR5_PSECE</name>
<dbReference type="GO" id="GO:0003677">
    <property type="term" value="F:DNA binding"/>
    <property type="evidence" value="ECO:0007669"/>
    <property type="project" value="UniProtKB-KW"/>
</dbReference>
<dbReference type="EMBL" id="MNPW01000016">
    <property type="protein sequence ID" value="ONH50356.1"/>
    <property type="molecule type" value="Genomic_DNA"/>
</dbReference>
<keyword evidence="1" id="KW-0805">Transcription regulation</keyword>
<dbReference type="PANTHER" id="PTHR43537:SF41">
    <property type="entry name" value="TRANSCRIPTIONAL REGULATORY PROTEIN"/>
    <property type="match status" value="1"/>
</dbReference>
<dbReference type="Proteomes" id="UP000189295">
    <property type="component" value="Unassembled WGS sequence"/>
</dbReference>
<dbReference type="InterPro" id="IPR000524">
    <property type="entry name" value="Tscrpt_reg_HTH_GntR"/>
</dbReference>
<dbReference type="InterPro" id="IPR011711">
    <property type="entry name" value="GntR_C"/>
</dbReference>
<reference evidence="5 6" key="1">
    <citation type="submission" date="2016-10" db="EMBL/GenBank/DDBJ databases">
        <title>Pseudomonas lactis sp. nov. and Pseudomonas paralactis sp. nov., isolated from bovine raw milk.</title>
        <authorList>
            <person name="Von Neubeck M."/>
            <person name="Huptas C."/>
            <person name="Glueck C."/>
            <person name="Krewinkel M."/>
            <person name="Stoeckel M."/>
            <person name="Stressler T."/>
            <person name="Fischer L."/>
            <person name="Hinrichs J."/>
            <person name="Scherer S."/>
            <person name="Wenning M."/>
        </authorList>
    </citation>
    <scope>NUCLEOTIDE SEQUENCE [LARGE SCALE GENOMIC DNA]</scope>
    <source>
        <strain evidence="5 6">DSM 17516</strain>
    </source>
</reference>
<evidence type="ECO:0000256" key="2">
    <source>
        <dbReference type="ARBA" id="ARBA00023125"/>
    </source>
</evidence>
<sequence>MSKKQPAPNLRIKRQSLPETLAESLRERILNGEFKEGESLIQETIATEYGVSRMPVREAFKELEASGLITTQIHKGSVVKSIPLEQIAELFDLRALLEPELLERSLPNMTDAHFAATKQLLPQLEAAYLDDDIAQWGKLNWLFHESLYAAADRVQTLAIVQGINIQTDRYIRLQLLLTAGKKEAEVDHRELLKLCESGDVKKAVQFLRKHIQRAGADLVTLLKKKCDKEIQA</sequence>
<dbReference type="InterPro" id="IPR036390">
    <property type="entry name" value="WH_DNA-bd_sf"/>
</dbReference>
<dbReference type="Pfam" id="PF00392">
    <property type="entry name" value="GntR"/>
    <property type="match status" value="1"/>
</dbReference>
<dbReference type="PRINTS" id="PR00035">
    <property type="entry name" value="HTHGNTR"/>
</dbReference>
<proteinExistence type="predicted"/>
<dbReference type="SUPFAM" id="SSF46785">
    <property type="entry name" value="Winged helix' DNA-binding domain"/>
    <property type="match status" value="1"/>
</dbReference>
<dbReference type="SUPFAM" id="SSF48008">
    <property type="entry name" value="GntR ligand-binding domain-like"/>
    <property type="match status" value="1"/>
</dbReference>
<dbReference type="AlphaFoldDB" id="A0A1V2JZR5"/>
<comment type="caution">
    <text evidence="5">The sequence shown here is derived from an EMBL/GenBank/DDBJ whole genome shotgun (WGS) entry which is preliminary data.</text>
</comment>